<dbReference type="InterPro" id="IPR050832">
    <property type="entry name" value="Bact_Acetyltransf"/>
</dbReference>
<feature type="domain" description="N-acetyltransferase" evidence="3">
    <location>
        <begin position="7"/>
        <end position="163"/>
    </location>
</feature>
<keyword evidence="2" id="KW-0012">Acyltransferase</keyword>
<evidence type="ECO:0000313" key="4">
    <source>
        <dbReference type="EMBL" id="SDN02053.1"/>
    </source>
</evidence>
<dbReference type="Proteomes" id="UP000198704">
    <property type="component" value="Unassembled WGS sequence"/>
</dbReference>
<name>A0A1G9Y0V5_9HYPH</name>
<dbReference type="STRING" id="582672.SAMN05216360_10598"/>
<dbReference type="EMBL" id="FNHS01000005">
    <property type="protein sequence ID" value="SDN02053.1"/>
    <property type="molecule type" value="Genomic_DNA"/>
</dbReference>
<sequence>MAGGPNIAVRPATAADLDALVSLNRVVQALHVKLEPEVFRAEVDVAALRAFFAALIDKPDTGLLIAEIAAEPVGYLWFDRQERPPTVLTQARRRLYVQHLAVRESARRSGVATALLQAVEAEARAGNVTQLVLDAWTRNEEALRFFQGRGFRPFNVVLAKVLE</sequence>
<organism evidence="4 5">
    <name type="scientific">Methylobacterium phyllostachyos</name>
    <dbReference type="NCBI Taxonomy" id="582672"/>
    <lineage>
        <taxon>Bacteria</taxon>
        <taxon>Pseudomonadati</taxon>
        <taxon>Pseudomonadota</taxon>
        <taxon>Alphaproteobacteria</taxon>
        <taxon>Hyphomicrobiales</taxon>
        <taxon>Methylobacteriaceae</taxon>
        <taxon>Methylobacterium</taxon>
    </lineage>
</organism>
<evidence type="ECO:0000259" key="3">
    <source>
        <dbReference type="PROSITE" id="PS51186"/>
    </source>
</evidence>
<dbReference type="PROSITE" id="PS51186">
    <property type="entry name" value="GNAT"/>
    <property type="match status" value="1"/>
</dbReference>
<dbReference type="SUPFAM" id="SSF55729">
    <property type="entry name" value="Acyl-CoA N-acyltransferases (Nat)"/>
    <property type="match status" value="1"/>
</dbReference>
<dbReference type="OrthoDB" id="8450419at2"/>
<dbReference type="AlphaFoldDB" id="A0A1G9Y0V5"/>
<reference evidence="5" key="1">
    <citation type="submission" date="2016-10" db="EMBL/GenBank/DDBJ databases">
        <authorList>
            <person name="Varghese N."/>
            <person name="Submissions S."/>
        </authorList>
    </citation>
    <scope>NUCLEOTIDE SEQUENCE [LARGE SCALE GENOMIC DNA]</scope>
    <source>
        <strain evidence="5">BL47</strain>
    </source>
</reference>
<dbReference type="InterPro" id="IPR016181">
    <property type="entry name" value="Acyl_CoA_acyltransferase"/>
</dbReference>
<dbReference type="Gene3D" id="3.40.630.30">
    <property type="match status" value="1"/>
</dbReference>
<dbReference type="CDD" id="cd04301">
    <property type="entry name" value="NAT_SF"/>
    <property type="match status" value="1"/>
</dbReference>
<accession>A0A1G9Y0V5</accession>
<dbReference type="GO" id="GO:0005840">
    <property type="term" value="C:ribosome"/>
    <property type="evidence" value="ECO:0007669"/>
    <property type="project" value="UniProtKB-KW"/>
</dbReference>
<keyword evidence="4" id="KW-0687">Ribonucleoprotein</keyword>
<evidence type="ECO:0000313" key="5">
    <source>
        <dbReference type="Proteomes" id="UP000198704"/>
    </source>
</evidence>
<evidence type="ECO:0000256" key="1">
    <source>
        <dbReference type="ARBA" id="ARBA00022679"/>
    </source>
</evidence>
<keyword evidence="4" id="KW-0689">Ribosomal protein</keyword>
<keyword evidence="5" id="KW-1185">Reference proteome</keyword>
<dbReference type="Pfam" id="PF00583">
    <property type="entry name" value="Acetyltransf_1"/>
    <property type="match status" value="1"/>
</dbReference>
<proteinExistence type="predicted"/>
<dbReference type="GO" id="GO:0016747">
    <property type="term" value="F:acyltransferase activity, transferring groups other than amino-acyl groups"/>
    <property type="evidence" value="ECO:0007669"/>
    <property type="project" value="InterPro"/>
</dbReference>
<gene>
    <name evidence="4" type="ORF">SAMN05216360_10598</name>
</gene>
<keyword evidence="1" id="KW-0808">Transferase</keyword>
<dbReference type="InterPro" id="IPR000182">
    <property type="entry name" value="GNAT_dom"/>
</dbReference>
<protein>
    <submittedName>
        <fullName evidence="4">Ribosomal protein S18 acetylase RimI</fullName>
    </submittedName>
</protein>
<dbReference type="PANTHER" id="PTHR43877">
    <property type="entry name" value="AMINOALKYLPHOSPHONATE N-ACETYLTRANSFERASE-RELATED-RELATED"/>
    <property type="match status" value="1"/>
</dbReference>
<evidence type="ECO:0000256" key="2">
    <source>
        <dbReference type="ARBA" id="ARBA00023315"/>
    </source>
</evidence>